<evidence type="ECO:0000313" key="2">
    <source>
        <dbReference type="Proteomes" id="UP000644548"/>
    </source>
</evidence>
<organism evidence="1 2">
    <name type="scientific">Deinococcus sedimenti</name>
    <dbReference type="NCBI Taxonomy" id="1867090"/>
    <lineage>
        <taxon>Bacteria</taxon>
        <taxon>Thermotogati</taxon>
        <taxon>Deinococcota</taxon>
        <taxon>Deinococci</taxon>
        <taxon>Deinococcales</taxon>
        <taxon>Deinococcaceae</taxon>
        <taxon>Deinococcus</taxon>
    </lineage>
</organism>
<dbReference type="Proteomes" id="UP000644548">
    <property type="component" value="Unassembled WGS sequence"/>
</dbReference>
<protein>
    <submittedName>
        <fullName evidence="1">Uncharacterized protein</fullName>
    </submittedName>
</protein>
<accession>A0ABQ2S5N6</accession>
<name>A0ABQ2S5N6_9DEIO</name>
<dbReference type="EMBL" id="BMQN01000005">
    <property type="protein sequence ID" value="GGR97530.1"/>
    <property type="molecule type" value="Genomic_DNA"/>
</dbReference>
<gene>
    <name evidence="1" type="ORF">GCM10008960_25330</name>
</gene>
<evidence type="ECO:0000313" key="1">
    <source>
        <dbReference type="EMBL" id="GGR97530.1"/>
    </source>
</evidence>
<proteinExistence type="predicted"/>
<comment type="caution">
    <text evidence="1">The sequence shown here is derived from an EMBL/GenBank/DDBJ whole genome shotgun (WGS) entry which is preliminary data.</text>
</comment>
<reference evidence="2" key="1">
    <citation type="journal article" date="2019" name="Int. J. Syst. Evol. Microbiol.">
        <title>The Global Catalogue of Microorganisms (GCM) 10K type strain sequencing project: providing services to taxonomists for standard genome sequencing and annotation.</title>
        <authorList>
            <consortium name="The Broad Institute Genomics Platform"/>
            <consortium name="The Broad Institute Genome Sequencing Center for Infectious Disease"/>
            <person name="Wu L."/>
            <person name="Ma J."/>
        </authorList>
    </citation>
    <scope>NUCLEOTIDE SEQUENCE [LARGE SCALE GENOMIC DNA]</scope>
    <source>
        <strain evidence="2">JCM 31405</strain>
    </source>
</reference>
<sequence length="97" mass="10437">MQERHNDRMDDTLRHQIDLAAFPADVQVTHVPGPGIVLRATQGGRGLELQVTPDAQRIYGEGPALSAALAQLKQAAAQGLPDTHPDGSFERLVFIGD</sequence>
<keyword evidence="2" id="KW-1185">Reference proteome</keyword>